<reference evidence="4 5" key="1">
    <citation type="submission" date="2017-03" db="EMBL/GenBank/DDBJ databases">
        <authorList>
            <person name="Afonso C.L."/>
            <person name="Miller P.J."/>
            <person name="Scott M.A."/>
            <person name="Spackman E."/>
            <person name="Goraichik I."/>
            <person name="Dimitrov K.M."/>
            <person name="Suarez D.L."/>
            <person name="Swayne D.E."/>
        </authorList>
    </citation>
    <scope>NUCLEOTIDE SEQUENCE [LARGE SCALE GENOMIC DNA]</scope>
    <source>
        <strain evidence="4 5">CECT 7450</strain>
    </source>
</reference>
<dbReference type="InterPro" id="IPR036680">
    <property type="entry name" value="SPOR-like_sf"/>
</dbReference>
<dbReference type="GO" id="GO:0042834">
    <property type="term" value="F:peptidoglycan binding"/>
    <property type="evidence" value="ECO:0007669"/>
    <property type="project" value="InterPro"/>
</dbReference>
<feature type="compositionally biased region" description="Basic residues" evidence="1">
    <location>
        <begin position="191"/>
        <end position="201"/>
    </location>
</feature>
<dbReference type="InterPro" id="IPR007730">
    <property type="entry name" value="SPOR-like_dom"/>
</dbReference>
<dbReference type="PROSITE" id="PS51257">
    <property type="entry name" value="PROKAR_LIPOPROTEIN"/>
    <property type="match status" value="1"/>
</dbReference>
<feature type="compositionally biased region" description="Basic and acidic residues" evidence="1">
    <location>
        <begin position="264"/>
        <end position="285"/>
    </location>
</feature>
<name>A0A1X6ZA90_9RHOB</name>
<feature type="signal peptide" evidence="2">
    <location>
        <begin position="1"/>
        <end position="24"/>
    </location>
</feature>
<sequence>MSIRSIGRLRAWQGVAMFSMIALAGCEEGQGFLKPDNTEGTEASQTVPKTPKGEARDVEAPEVFQVTTKGLWDGRPSLGGIWVAHPDVGQPERVIIRNTSNSKSVVGALFRRERNNPGPAIQVSSDAADELGMLAGAPAELSVTALRKETPPPPVEEPEAAPEPAAEPLEVAAVAEPAKESPKETKEKTPAKKKSEKKTKKPAPIESNSLDTVAGAAAAIDAAEIAKAASESSGTEGVSTQTTNTSSLKNPYIQVAIFSQKENAEKTAADLRKKDLQSSVREQKSQGKSLWRVVVGPASTEVERSAMLKKIKGNGFNDAYPVRN</sequence>
<feature type="compositionally biased region" description="Polar residues" evidence="1">
    <location>
        <begin position="235"/>
        <end position="245"/>
    </location>
</feature>
<evidence type="ECO:0000313" key="5">
    <source>
        <dbReference type="Proteomes" id="UP000193061"/>
    </source>
</evidence>
<feature type="compositionally biased region" description="Low complexity" evidence="1">
    <location>
        <begin position="225"/>
        <end position="234"/>
    </location>
</feature>
<evidence type="ECO:0000313" key="4">
    <source>
        <dbReference type="EMBL" id="SLN45240.1"/>
    </source>
</evidence>
<dbReference type="Pfam" id="PF05036">
    <property type="entry name" value="SPOR"/>
    <property type="match status" value="1"/>
</dbReference>
<feature type="region of interest" description="Disordered" evidence="1">
    <location>
        <begin position="175"/>
        <end position="211"/>
    </location>
</feature>
<feature type="region of interest" description="Disordered" evidence="1">
    <location>
        <begin position="264"/>
        <end position="289"/>
    </location>
</feature>
<feature type="region of interest" description="Disordered" evidence="1">
    <location>
        <begin position="225"/>
        <end position="245"/>
    </location>
</feature>
<evidence type="ECO:0000256" key="2">
    <source>
        <dbReference type="SAM" id="SignalP"/>
    </source>
</evidence>
<evidence type="ECO:0000256" key="1">
    <source>
        <dbReference type="SAM" id="MobiDB-lite"/>
    </source>
</evidence>
<keyword evidence="2" id="KW-0732">Signal</keyword>
<keyword evidence="5" id="KW-1185">Reference proteome</keyword>
<dbReference type="EMBL" id="FWFX01000006">
    <property type="protein sequence ID" value="SLN45240.1"/>
    <property type="molecule type" value="Genomic_DNA"/>
</dbReference>
<dbReference type="SUPFAM" id="SSF110997">
    <property type="entry name" value="Sporulation related repeat"/>
    <property type="match status" value="1"/>
</dbReference>
<feature type="chain" id="PRO_5012823928" evidence="2">
    <location>
        <begin position="25"/>
        <end position="324"/>
    </location>
</feature>
<accession>A0A1X6ZA90</accession>
<dbReference type="OrthoDB" id="9766672at2"/>
<proteinExistence type="predicted"/>
<dbReference type="PROSITE" id="PS51724">
    <property type="entry name" value="SPOR"/>
    <property type="match status" value="1"/>
</dbReference>
<feature type="domain" description="SPOR" evidence="3">
    <location>
        <begin position="245"/>
        <end position="324"/>
    </location>
</feature>
<protein>
    <submittedName>
        <fullName evidence="4">Rare lipoprotein A</fullName>
    </submittedName>
</protein>
<dbReference type="AlphaFoldDB" id="A0A1X6ZA90"/>
<keyword evidence="4" id="KW-0449">Lipoprotein</keyword>
<organism evidence="4 5">
    <name type="scientific">Roseovarius albus</name>
    <dbReference type="NCBI Taxonomy" id="1247867"/>
    <lineage>
        <taxon>Bacteria</taxon>
        <taxon>Pseudomonadati</taxon>
        <taxon>Pseudomonadota</taxon>
        <taxon>Alphaproteobacteria</taxon>
        <taxon>Rhodobacterales</taxon>
        <taxon>Roseobacteraceae</taxon>
        <taxon>Roseovarius</taxon>
    </lineage>
</organism>
<evidence type="ECO:0000259" key="3">
    <source>
        <dbReference type="PROSITE" id="PS51724"/>
    </source>
</evidence>
<feature type="compositionally biased region" description="Polar residues" evidence="1">
    <location>
        <begin position="38"/>
        <end position="48"/>
    </location>
</feature>
<dbReference type="Proteomes" id="UP000193061">
    <property type="component" value="Unassembled WGS sequence"/>
</dbReference>
<gene>
    <name evidence="4" type="ORF">ROA7450_02178</name>
</gene>
<feature type="region of interest" description="Disordered" evidence="1">
    <location>
        <begin position="33"/>
        <end position="55"/>
    </location>
</feature>
<dbReference type="Gene3D" id="3.30.70.1070">
    <property type="entry name" value="Sporulation related repeat"/>
    <property type="match status" value="1"/>
</dbReference>
<feature type="compositionally biased region" description="Basic and acidic residues" evidence="1">
    <location>
        <begin position="177"/>
        <end position="190"/>
    </location>
</feature>